<proteinExistence type="predicted"/>
<protein>
    <submittedName>
        <fullName evidence="1">Uncharacterized protein</fullName>
    </submittedName>
</protein>
<reference evidence="1" key="1">
    <citation type="submission" date="2022-11" db="EMBL/GenBank/DDBJ databases">
        <title>Genome Sequence of Nemania bipapillata.</title>
        <authorList>
            <person name="Buettner E."/>
        </authorList>
    </citation>
    <scope>NUCLEOTIDE SEQUENCE</scope>
    <source>
        <strain evidence="1">CP14</strain>
    </source>
</reference>
<dbReference type="Proteomes" id="UP001153334">
    <property type="component" value="Unassembled WGS sequence"/>
</dbReference>
<sequence>MEIIQASEAFVQGEGDLVFDHKKFILRRTRDNQYFYSRTLKRISSPSATDLEELELIEIPTDHIWPIFKAGLTAAAQPLPSKTYIKRPSLIDYGDTPASYKLSDQILNEAEVCEILMEHPHPNIAHYLGCIVEDGRITGLCFVEYDMTLSEAMKHDISLDKERFLQGIENGVSHLHGLGLIHNDLNPHNIMIQDGNPVIIDFDSCKKEGQELGPKRGTDGWCAEKMDYAIRDNDRYGISKIREFMMKVE</sequence>
<accession>A0ACC2J843</accession>
<name>A0ACC2J843_9PEZI</name>
<evidence type="ECO:0000313" key="2">
    <source>
        <dbReference type="Proteomes" id="UP001153334"/>
    </source>
</evidence>
<comment type="caution">
    <text evidence="1">The sequence shown here is derived from an EMBL/GenBank/DDBJ whole genome shotgun (WGS) entry which is preliminary data.</text>
</comment>
<dbReference type="EMBL" id="JAPESX010000095">
    <property type="protein sequence ID" value="KAJ8123343.1"/>
    <property type="molecule type" value="Genomic_DNA"/>
</dbReference>
<keyword evidence="2" id="KW-1185">Reference proteome</keyword>
<organism evidence="1 2">
    <name type="scientific">Nemania bipapillata</name>
    <dbReference type="NCBI Taxonomy" id="110536"/>
    <lineage>
        <taxon>Eukaryota</taxon>
        <taxon>Fungi</taxon>
        <taxon>Dikarya</taxon>
        <taxon>Ascomycota</taxon>
        <taxon>Pezizomycotina</taxon>
        <taxon>Sordariomycetes</taxon>
        <taxon>Xylariomycetidae</taxon>
        <taxon>Xylariales</taxon>
        <taxon>Xylariaceae</taxon>
        <taxon>Nemania</taxon>
    </lineage>
</organism>
<gene>
    <name evidence="1" type="ORF">ONZ43_g684</name>
</gene>
<evidence type="ECO:0000313" key="1">
    <source>
        <dbReference type="EMBL" id="KAJ8123343.1"/>
    </source>
</evidence>